<protein>
    <recommendedName>
        <fullName evidence="3">DUF2993 domain-containing protein</fullName>
    </recommendedName>
</protein>
<dbReference type="eggNOG" id="ENOG502Z830">
    <property type="taxonomic scope" value="Bacteria"/>
</dbReference>
<dbReference type="Proteomes" id="UP000001203">
    <property type="component" value="Chromosome circular"/>
</dbReference>
<gene>
    <name evidence="1" type="ordered locus">cce_1110</name>
</gene>
<dbReference type="KEGG" id="cyt:cce_1110"/>
<reference evidence="1 2" key="1">
    <citation type="journal article" date="2008" name="Proc. Natl. Acad. Sci. U.S.A.">
        <title>The genome of Cyanothece 51142, a unicellular diazotrophic cyanobacterium important in the marine nitrogen cycle.</title>
        <authorList>
            <person name="Welsh E.A."/>
            <person name="Liberton M."/>
            <person name="Stoeckel J."/>
            <person name="Loh T."/>
            <person name="Elvitigala T."/>
            <person name="Wang C."/>
            <person name="Wollam A."/>
            <person name="Fulton R.S."/>
            <person name="Clifton S.W."/>
            <person name="Jacobs J.M."/>
            <person name="Aurora R."/>
            <person name="Ghosh B.K."/>
            <person name="Sherman L.A."/>
            <person name="Smith R.D."/>
            <person name="Wilson R.K."/>
            <person name="Pakrasi H.B."/>
        </authorList>
    </citation>
    <scope>NUCLEOTIDE SEQUENCE [LARGE SCALE GENOMIC DNA]</scope>
    <source>
        <strain evidence="2">ATCC 51142 / BH68</strain>
    </source>
</reference>
<proteinExistence type="predicted"/>
<dbReference type="RefSeq" id="WP_009543944.1">
    <property type="nucleotide sequence ID" value="NC_010546.1"/>
</dbReference>
<dbReference type="STRING" id="43989.cce_1110"/>
<dbReference type="AlphaFoldDB" id="B1WTZ4"/>
<dbReference type="HOGENOM" id="CLU_092370_1_0_3"/>
<evidence type="ECO:0000313" key="2">
    <source>
        <dbReference type="Proteomes" id="UP000001203"/>
    </source>
</evidence>
<accession>B1WTZ4</accession>
<name>B1WTZ4_CROS5</name>
<dbReference type="Pfam" id="PF11209">
    <property type="entry name" value="LmeA"/>
    <property type="match status" value="1"/>
</dbReference>
<dbReference type="OrthoDB" id="420681at2"/>
<dbReference type="EMBL" id="CP000806">
    <property type="protein sequence ID" value="ACB50460.1"/>
    <property type="molecule type" value="Genomic_DNA"/>
</dbReference>
<evidence type="ECO:0008006" key="3">
    <source>
        <dbReference type="Google" id="ProtNLM"/>
    </source>
</evidence>
<keyword evidence="2" id="KW-1185">Reference proteome</keyword>
<dbReference type="InterPro" id="IPR021373">
    <property type="entry name" value="DUF2993"/>
</dbReference>
<evidence type="ECO:0000313" key="1">
    <source>
        <dbReference type="EMBL" id="ACB50460.1"/>
    </source>
</evidence>
<sequence length="246" mass="26958">MLGTESLGEQTLNTIAKLALSSQLKDCDHLDVTIKTSPEKIVNGEVESLLIEGKGLVIETDLRVESLEIAMKEIAIDPLKALTGNIELTQPTVGTAHLTLTQTDLNRAFNSRDLRNKINVLDTYLSRGETKVTVPEKRCKLYENGTVAVETLIQLQPSGETKEVAFTTTPKIAKGGRSIMLKDIDYAVGKEVSEDLTEAFLEVAKKMLNLSHFEKQGLALRINHLNIDADKITLSAAADITQFPTL</sequence>
<organism evidence="1 2">
    <name type="scientific">Crocosphaera subtropica (strain ATCC 51142 / BH68)</name>
    <name type="common">Cyanothece sp. (strain ATCC 51142)</name>
    <dbReference type="NCBI Taxonomy" id="43989"/>
    <lineage>
        <taxon>Bacteria</taxon>
        <taxon>Bacillati</taxon>
        <taxon>Cyanobacteriota</taxon>
        <taxon>Cyanophyceae</taxon>
        <taxon>Oscillatoriophycideae</taxon>
        <taxon>Chroococcales</taxon>
        <taxon>Aphanothecaceae</taxon>
        <taxon>Crocosphaera</taxon>
        <taxon>Crocosphaera subtropica</taxon>
    </lineage>
</organism>